<dbReference type="PhylomeDB" id="R7QLX8"/>
<dbReference type="GO" id="GO:0003729">
    <property type="term" value="F:mRNA binding"/>
    <property type="evidence" value="ECO:0007669"/>
    <property type="project" value="TreeGrafter"/>
</dbReference>
<dbReference type="PANTHER" id="PTHR13375:SF3">
    <property type="entry name" value="THO COMPLEX SUBUNIT 5 HOMOLOG"/>
    <property type="match status" value="1"/>
</dbReference>
<dbReference type="OrthoDB" id="20582at2759"/>
<comment type="similarity">
    <text evidence="2">Belongs to the THOC5 family.</text>
</comment>
<evidence type="ECO:0000313" key="6">
    <source>
        <dbReference type="Proteomes" id="UP000012073"/>
    </source>
</evidence>
<dbReference type="EMBL" id="HG002000">
    <property type="protein sequence ID" value="CDF39104.1"/>
    <property type="molecule type" value="Genomic_DNA"/>
</dbReference>
<dbReference type="OMA" id="GHEAHIR"/>
<evidence type="ECO:0000256" key="4">
    <source>
        <dbReference type="SAM" id="MobiDB-lite"/>
    </source>
</evidence>
<gene>
    <name evidence="5" type="ORF">CHC_T00010082001</name>
</gene>
<dbReference type="Pfam" id="PF09766">
    <property type="entry name" value="FmiP_Thoc5"/>
    <property type="match status" value="2"/>
</dbReference>
<proteinExistence type="inferred from homology"/>
<accession>R7QLX8</accession>
<dbReference type="GO" id="GO:0006406">
    <property type="term" value="P:mRNA export from nucleus"/>
    <property type="evidence" value="ECO:0007669"/>
    <property type="project" value="TreeGrafter"/>
</dbReference>
<keyword evidence="6" id="KW-1185">Reference proteome</keyword>
<dbReference type="PANTHER" id="PTHR13375">
    <property type="entry name" value="FMS INTERACTING PROTEIN"/>
    <property type="match status" value="1"/>
</dbReference>
<reference evidence="6" key="1">
    <citation type="journal article" date="2013" name="Proc. Natl. Acad. Sci. U.S.A.">
        <title>Genome structure and metabolic features in the red seaweed Chondrus crispus shed light on evolution of the Archaeplastida.</title>
        <authorList>
            <person name="Collen J."/>
            <person name="Porcel B."/>
            <person name="Carre W."/>
            <person name="Ball S.G."/>
            <person name="Chaparro C."/>
            <person name="Tonon T."/>
            <person name="Barbeyron T."/>
            <person name="Michel G."/>
            <person name="Noel B."/>
            <person name="Valentin K."/>
            <person name="Elias M."/>
            <person name="Artiguenave F."/>
            <person name="Arun A."/>
            <person name="Aury J.M."/>
            <person name="Barbosa-Neto J.F."/>
            <person name="Bothwell J.H."/>
            <person name="Bouget F.Y."/>
            <person name="Brillet L."/>
            <person name="Cabello-Hurtado F."/>
            <person name="Capella-Gutierrez S."/>
            <person name="Charrier B."/>
            <person name="Cladiere L."/>
            <person name="Cock J.M."/>
            <person name="Coelho S.M."/>
            <person name="Colleoni C."/>
            <person name="Czjzek M."/>
            <person name="Da Silva C."/>
            <person name="Delage L."/>
            <person name="Denoeud F."/>
            <person name="Deschamps P."/>
            <person name="Dittami S.M."/>
            <person name="Gabaldon T."/>
            <person name="Gachon C.M."/>
            <person name="Groisillier A."/>
            <person name="Herve C."/>
            <person name="Jabbari K."/>
            <person name="Katinka M."/>
            <person name="Kloareg B."/>
            <person name="Kowalczyk N."/>
            <person name="Labadie K."/>
            <person name="Leblanc C."/>
            <person name="Lopez P.J."/>
            <person name="McLachlan D.H."/>
            <person name="Meslet-Cladiere L."/>
            <person name="Moustafa A."/>
            <person name="Nehr Z."/>
            <person name="Nyvall Collen P."/>
            <person name="Panaud O."/>
            <person name="Partensky F."/>
            <person name="Poulain J."/>
            <person name="Rensing S.A."/>
            <person name="Rousvoal S."/>
            <person name="Samson G."/>
            <person name="Symeonidi A."/>
            <person name="Weissenbach J."/>
            <person name="Zambounis A."/>
            <person name="Wincker P."/>
            <person name="Boyen C."/>
        </authorList>
    </citation>
    <scope>NUCLEOTIDE SEQUENCE [LARGE SCALE GENOMIC DNA]</scope>
    <source>
        <strain evidence="6">cv. Stackhouse</strain>
    </source>
</reference>
<comment type="subcellular location">
    <subcellularLocation>
        <location evidence="1">Nucleus</location>
    </subcellularLocation>
</comment>
<evidence type="ECO:0000256" key="2">
    <source>
        <dbReference type="ARBA" id="ARBA00008044"/>
    </source>
</evidence>
<dbReference type="Gramene" id="CDF39104">
    <property type="protein sequence ID" value="CDF39104"/>
    <property type="gene ID" value="CHC_T00010082001"/>
</dbReference>
<dbReference type="Proteomes" id="UP000012073">
    <property type="component" value="Unassembled WGS sequence"/>
</dbReference>
<dbReference type="GeneID" id="17326732"/>
<keyword evidence="3" id="KW-0539">Nucleus</keyword>
<dbReference type="KEGG" id="ccp:CHC_T00010082001"/>
<organism evidence="5 6">
    <name type="scientific">Chondrus crispus</name>
    <name type="common">Carrageen Irish moss</name>
    <name type="synonym">Polymorpha crispa</name>
    <dbReference type="NCBI Taxonomy" id="2769"/>
    <lineage>
        <taxon>Eukaryota</taxon>
        <taxon>Rhodophyta</taxon>
        <taxon>Florideophyceae</taxon>
        <taxon>Rhodymeniophycidae</taxon>
        <taxon>Gigartinales</taxon>
        <taxon>Gigartinaceae</taxon>
        <taxon>Chondrus</taxon>
    </lineage>
</organism>
<feature type="region of interest" description="Disordered" evidence="4">
    <location>
        <begin position="552"/>
        <end position="578"/>
    </location>
</feature>
<sequence length="578" mass="64631">MTPFGSTADSQAALATVHDSLSKVREALRDCISLQPPPVPSAPIRRPSQKILAYTVMAKVAHDAIIRKVDSARRNSQADIAMLQKLRQRSACLGYERMLLERQIDAQRAVKAPTVDKVSVKLPHPAPQNASEEESMDVHIDTIKALCAELQKRQRVRDEVDGLVKRTKRKRDQLVTMKDDLRSLPRAVATLRNAIEPVRKLLKVGEELAASPPELAQIRLLPVPLYVLTREAFAFRTMFPKILNISLLEEQAKLEGVYRPHPRLVRMDIQAGEHIGAGVCLQVFFRFHPELHVVTVTSRIANSEQPSAKMDGKLLQLLFPYDVGETSPNPCNSHLENGAFSFDVSKAGGARPFVWANLLCGLPCLERFDTVNEIVGAGWPTEAAGHEAHIRFKETVLSLQNRLCMEVALRKQLEALQAKRMPIQAGDLGFMVEPEARLEMFAKCKSRDEESKNGLGGDNVNVMFREVWEMRVWSGELTMGCDVGIASNYPTGTPCFRLKLEKEQRDISEADMLRLEQKVNMYKMEGDLEDKRELLLSGQILTLLEGVDKLQGERSSSGKARVKRGTEKVPPSLARLLT</sequence>
<evidence type="ECO:0000256" key="1">
    <source>
        <dbReference type="ARBA" id="ARBA00004123"/>
    </source>
</evidence>
<name>R7QLX8_CHOCR</name>
<dbReference type="RefSeq" id="XP_005719015.1">
    <property type="nucleotide sequence ID" value="XM_005718958.1"/>
</dbReference>
<dbReference type="AlphaFoldDB" id="R7QLX8"/>
<evidence type="ECO:0000256" key="3">
    <source>
        <dbReference type="ARBA" id="ARBA00023242"/>
    </source>
</evidence>
<dbReference type="GO" id="GO:0000445">
    <property type="term" value="C:THO complex part of transcription export complex"/>
    <property type="evidence" value="ECO:0007669"/>
    <property type="project" value="TreeGrafter"/>
</dbReference>
<protein>
    <submittedName>
        <fullName evidence="5">THO complex subunit 5 homolog</fullName>
    </submittedName>
</protein>
<dbReference type="InterPro" id="IPR019163">
    <property type="entry name" value="THO_Thoc5"/>
</dbReference>
<dbReference type="STRING" id="2769.R7QLX8"/>
<evidence type="ECO:0000313" key="5">
    <source>
        <dbReference type="EMBL" id="CDF39104.1"/>
    </source>
</evidence>